<dbReference type="Gene3D" id="3.20.20.30">
    <property type="entry name" value="Luciferase-like domain"/>
    <property type="match status" value="1"/>
</dbReference>
<dbReference type="NCBIfam" id="TIGR03559">
    <property type="entry name" value="F420_Rv3520c"/>
    <property type="match status" value="1"/>
</dbReference>
<dbReference type="CDD" id="cd01097">
    <property type="entry name" value="Tetrahydromethanopterin_reductase"/>
    <property type="match status" value="1"/>
</dbReference>
<dbReference type="InterPro" id="IPR019951">
    <property type="entry name" value="F420_OxRdatse_Rv3520c_pred"/>
</dbReference>
<gene>
    <name evidence="3" type="ORF">EH165_07235</name>
</gene>
<dbReference type="PANTHER" id="PTHR43244">
    <property type="match status" value="1"/>
</dbReference>
<keyword evidence="4" id="KW-1185">Reference proteome</keyword>
<feature type="domain" description="Luciferase-like" evidence="2">
    <location>
        <begin position="13"/>
        <end position="323"/>
    </location>
</feature>
<accession>A0A3G8ZVC4</accession>
<dbReference type="InterPro" id="IPR050564">
    <property type="entry name" value="F420-G6PD/mer"/>
</dbReference>
<dbReference type="EMBL" id="CP034170">
    <property type="protein sequence ID" value="AZI57966.1"/>
    <property type="molecule type" value="Genomic_DNA"/>
</dbReference>
<dbReference type="InterPro" id="IPR036661">
    <property type="entry name" value="Luciferase-like_sf"/>
</dbReference>
<evidence type="ECO:0000259" key="2">
    <source>
        <dbReference type="Pfam" id="PF00296"/>
    </source>
</evidence>
<name>A0A3G8ZVC4_9ACTN</name>
<reference evidence="3 4" key="2">
    <citation type="submission" date="2018-12" db="EMBL/GenBank/DDBJ databases">
        <title>Nakamurella antarcticus sp. nov., isolated from Antarctica South Shetland Islands soil.</title>
        <authorList>
            <person name="Peng F."/>
        </authorList>
    </citation>
    <scope>NUCLEOTIDE SEQUENCE [LARGE SCALE GENOMIC DNA]</scope>
    <source>
        <strain evidence="3 4">S14-144</strain>
    </source>
</reference>
<dbReference type="SUPFAM" id="SSF51679">
    <property type="entry name" value="Bacterial luciferase-like"/>
    <property type="match status" value="1"/>
</dbReference>
<dbReference type="Proteomes" id="UP000268084">
    <property type="component" value="Chromosome"/>
</dbReference>
<evidence type="ECO:0000313" key="3">
    <source>
        <dbReference type="EMBL" id="AZI57966.1"/>
    </source>
</evidence>
<proteinExistence type="predicted"/>
<keyword evidence="1" id="KW-0560">Oxidoreductase</keyword>
<dbReference type="KEGG" id="nak:EH165_07235"/>
<organism evidence="3 4">
    <name type="scientific">Nakamurella antarctica</name>
    <dbReference type="NCBI Taxonomy" id="1902245"/>
    <lineage>
        <taxon>Bacteria</taxon>
        <taxon>Bacillati</taxon>
        <taxon>Actinomycetota</taxon>
        <taxon>Actinomycetes</taxon>
        <taxon>Nakamurellales</taxon>
        <taxon>Nakamurellaceae</taxon>
        <taxon>Nakamurella</taxon>
    </lineage>
</organism>
<reference evidence="3 4" key="1">
    <citation type="submission" date="2018-11" db="EMBL/GenBank/DDBJ databases">
        <authorList>
            <person name="Da X."/>
        </authorList>
    </citation>
    <scope>NUCLEOTIDE SEQUENCE [LARGE SCALE GENOMIC DNA]</scope>
    <source>
        <strain evidence="3 4">S14-144</strain>
    </source>
</reference>
<dbReference type="Pfam" id="PF00296">
    <property type="entry name" value="Bac_luciferase"/>
    <property type="match status" value="1"/>
</dbReference>
<dbReference type="PANTHER" id="PTHR43244:SF1">
    <property type="entry name" value="5,10-METHYLENETETRAHYDROMETHANOPTERIN REDUCTASE"/>
    <property type="match status" value="1"/>
</dbReference>
<evidence type="ECO:0000256" key="1">
    <source>
        <dbReference type="ARBA" id="ARBA00023002"/>
    </source>
</evidence>
<evidence type="ECO:0000313" key="4">
    <source>
        <dbReference type="Proteomes" id="UP000268084"/>
    </source>
</evidence>
<dbReference type="OrthoDB" id="5241778at2"/>
<protein>
    <submittedName>
        <fullName evidence="3">LLM class F420-dependent oxidoreductase</fullName>
    </submittedName>
</protein>
<sequence length="355" mass="36857">MKLGISLGYFSSAREISEAIELTQAAEALGYDVAWVAEAYGTDSPTVLSAIASRTSTIGIGAGIMQIPARSAAMTAMTAATLDAISGGRMRLGLGVSGPQVSEGWHGVYYADPLGRTAEYVAIVKQVLTRQRVEVSGTHFTLPLPGLDGKPAQGKPLSLAMKPVRTDIPIYLAAVGPKNLELTGRICDGWLAIFFDPELGAANVRTIAEAAVAAGRDPNAIDYSASVGVAVGPDQEGAAAALRPNAALYIGGMGSKATNFYHRIASSMGFEAEADEVQRLFLSKDYAGAARAVPLEFLTRTSLVGTLDDIAAGLKRLHDVGITSVNVAASGHSLADRIDILETTMHAATKAGVLA</sequence>
<dbReference type="RefSeq" id="WP_124798866.1">
    <property type="nucleotide sequence ID" value="NZ_CP034170.1"/>
</dbReference>
<dbReference type="GO" id="GO:0016705">
    <property type="term" value="F:oxidoreductase activity, acting on paired donors, with incorporation or reduction of molecular oxygen"/>
    <property type="evidence" value="ECO:0007669"/>
    <property type="project" value="InterPro"/>
</dbReference>
<dbReference type="InterPro" id="IPR011251">
    <property type="entry name" value="Luciferase-like_dom"/>
</dbReference>
<dbReference type="AlphaFoldDB" id="A0A3G8ZVC4"/>